<proteinExistence type="predicted"/>
<dbReference type="InterPro" id="IPR036412">
    <property type="entry name" value="HAD-like_sf"/>
</dbReference>
<dbReference type="Gene3D" id="3.40.50.1000">
    <property type="entry name" value="HAD superfamily/HAD-like"/>
    <property type="match status" value="1"/>
</dbReference>
<accession>A0AAX4MWV6</accession>
<protein>
    <recommendedName>
        <fullName evidence="3">Polynucleotide kinase</fullName>
    </recommendedName>
</protein>
<sequence length="140" mass="16267">METLTSFKPPRNIDPWARTEFLMQEPKVVAVDFDETISDNESGWLQILALLERVGYHVVICTWRTPETYPEDLQFLVDKGYAVFYTSLRSKREYMKEQGIDVAIWIDDNPWAVDNDAPNRHLGCIFDKGPRATKLQRSAE</sequence>
<dbReference type="InterPro" id="IPR023214">
    <property type="entry name" value="HAD_sf"/>
</dbReference>
<reference evidence="1" key="1">
    <citation type="submission" date="2024-03" db="EMBL/GenBank/DDBJ databases">
        <title>Isolation and characterization of a phage collection against Pseudomonas putida.</title>
        <authorList>
            <person name="Brauer A."/>
            <person name="Rosendahl S."/>
            <person name="Kangsep A."/>
            <person name="Rikberg R."/>
            <person name="Lewanczyk A.C."/>
            <person name="Horak R."/>
            <person name="Tamman H."/>
        </authorList>
    </citation>
    <scope>NUCLEOTIDE SEQUENCE</scope>
</reference>
<gene>
    <name evidence="1" type="ORF">KoPa4_00037</name>
</gene>
<dbReference type="SUPFAM" id="SSF56784">
    <property type="entry name" value="HAD-like"/>
    <property type="match status" value="1"/>
</dbReference>
<dbReference type="EMBL" id="PP496414">
    <property type="protein sequence ID" value="WYV99205.1"/>
    <property type="molecule type" value="Genomic_DNA"/>
</dbReference>
<keyword evidence="2" id="KW-1185">Reference proteome</keyword>
<evidence type="ECO:0000313" key="1">
    <source>
        <dbReference type="EMBL" id="WYV99205.1"/>
    </source>
</evidence>
<organism evidence="1 2">
    <name type="scientific">Pseudomonas phage vB_PpuM-KoPa-4</name>
    <dbReference type="NCBI Taxonomy" id="3132618"/>
    <lineage>
        <taxon>Viruses</taxon>
        <taxon>Duplodnaviria</taxon>
        <taxon>Heunggongvirae</taxon>
        <taxon>Uroviricota</taxon>
        <taxon>Caudoviricetes</taxon>
        <taxon>Vandenendeviridae</taxon>
        <taxon>Gorskivirinae</taxon>
        <taxon>Tartuvirus</taxon>
        <taxon>Tartuvirus kopa4</taxon>
    </lineage>
</organism>
<name>A0AAX4MWV6_9CAUD</name>
<dbReference type="Proteomes" id="UP001433872">
    <property type="component" value="Segment"/>
</dbReference>
<evidence type="ECO:0008006" key="3">
    <source>
        <dbReference type="Google" id="ProtNLM"/>
    </source>
</evidence>
<evidence type="ECO:0000313" key="2">
    <source>
        <dbReference type="Proteomes" id="UP001433872"/>
    </source>
</evidence>